<evidence type="ECO:0000313" key="2">
    <source>
        <dbReference type="EMBL" id="RZQ52736.1"/>
    </source>
</evidence>
<dbReference type="AlphaFoldDB" id="A0A4Q7IN05"/>
<feature type="transmembrane region" description="Helical" evidence="1">
    <location>
        <begin position="47"/>
        <end position="68"/>
    </location>
</feature>
<feature type="transmembrane region" description="Helical" evidence="1">
    <location>
        <begin position="80"/>
        <end position="102"/>
    </location>
</feature>
<protein>
    <submittedName>
        <fullName evidence="2">Uncharacterized protein</fullName>
    </submittedName>
</protein>
<dbReference type="EMBL" id="PPSX01000044">
    <property type="protein sequence ID" value="RZQ52736.1"/>
    <property type="molecule type" value="Genomic_DNA"/>
</dbReference>
<feature type="transmembrane region" description="Helical" evidence="1">
    <location>
        <begin position="21"/>
        <end position="41"/>
    </location>
</feature>
<feature type="transmembrane region" description="Helical" evidence="1">
    <location>
        <begin position="108"/>
        <end position="124"/>
    </location>
</feature>
<keyword evidence="1" id="KW-0812">Transmembrane</keyword>
<reference evidence="2 3" key="1">
    <citation type="submission" date="2018-01" db="EMBL/GenBank/DDBJ databases">
        <title>Co-occurrence of chitin degradation, pigmentation and bioactivity in marine Pseudoalteromonas.</title>
        <authorList>
            <person name="Paulsen S."/>
            <person name="Gram L."/>
            <person name="Machado H."/>
        </authorList>
    </citation>
    <scope>NUCLEOTIDE SEQUENCE [LARGE SCALE GENOMIC DNA]</scope>
    <source>
        <strain evidence="2 3">S3898</strain>
    </source>
</reference>
<name>A0A4Q7IN05_9GAMM</name>
<proteinExistence type="predicted"/>
<keyword evidence="1" id="KW-1133">Transmembrane helix</keyword>
<accession>A0A4Q7IN05</accession>
<comment type="caution">
    <text evidence="2">The sequence shown here is derived from an EMBL/GenBank/DDBJ whole genome shotgun (WGS) entry which is preliminary data.</text>
</comment>
<evidence type="ECO:0000313" key="3">
    <source>
        <dbReference type="Proteomes" id="UP000291338"/>
    </source>
</evidence>
<evidence type="ECO:0000256" key="1">
    <source>
        <dbReference type="SAM" id="Phobius"/>
    </source>
</evidence>
<organism evidence="2 3">
    <name type="scientific">Pseudoalteromonas phenolica</name>
    <dbReference type="NCBI Taxonomy" id="161398"/>
    <lineage>
        <taxon>Bacteria</taxon>
        <taxon>Pseudomonadati</taxon>
        <taxon>Pseudomonadota</taxon>
        <taxon>Gammaproteobacteria</taxon>
        <taxon>Alteromonadales</taxon>
        <taxon>Pseudoalteromonadaceae</taxon>
        <taxon>Pseudoalteromonas</taxon>
    </lineage>
</organism>
<dbReference type="RefSeq" id="WP_130255920.1">
    <property type="nucleotide sequence ID" value="NZ_PPSX01000044.1"/>
</dbReference>
<gene>
    <name evidence="2" type="ORF">C1E23_12660</name>
</gene>
<keyword evidence="1" id="KW-0472">Membrane</keyword>
<sequence length="177" mass="20440">MKYFEVPKCFHEVFGEQQTRLEVFLTVLFACIATIVTFFLSGLSLNHWQVIAAFLIVFDVYAGCIANFSQGTNQFYAQRYKSRLIFIAIHFHNVIIALLLDMYVQESLLIWGYTIVSACIVNFLKSNRLQTFIAANLFCFGILVLLSLSMPNWLILISLFFMFKVIVSFAVDHHKQK</sequence>
<feature type="transmembrane region" description="Helical" evidence="1">
    <location>
        <begin position="131"/>
        <end position="148"/>
    </location>
</feature>
<dbReference type="Proteomes" id="UP000291338">
    <property type="component" value="Unassembled WGS sequence"/>
</dbReference>
<feature type="transmembrane region" description="Helical" evidence="1">
    <location>
        <begin position="154"/>
        <end position="171"/>
    </location>
</feature>